<dbReference type="OrthoDB" id="6495678at2759"/>
<evidence type="ECO:0000256" key="2">
    <source>
        <dbReference type="SAM" id="Phobius"/>
    </source>
</evidence>
<organism evidence="4 5">
    <name type="scientific">Haemaphysalis longicornis</name>
    <name type="common">Bush tick</name>
    <dbReference type="NCBI Taxonomy" id="44386"/>
    <lineage>
        <taxon>Eukaryota</taxon>
        <taxon>Metazoa</taxon>
        <taxon>Ecdysozoa</taxon>
        <taxon>Arthropoda</taxon>
        <taxon>Chelicerata</taxon>
        <taxon>Arachnida</taxon>
        <taxon>Acari</taxon>
        <taxon>Parasitiformes</taxon>
        <taxon>Ixodida</taxon>
        <taxon>Ixodoidea</taxon>
        <taxon>Ixodidae</taxon>
        <taxon>Haemaphysalinae</taxon>
        <taxon>Haemaphysalis</taxon>
    </lineage>
</organism>
<keyword evidence="2" id="KW-0472">Membrane</keyword>
<comment type="caution">
    <text evidence="4">The sequence shown here is derived from an EMBL/GenBank/DDBJ whole genome shotgun (WGS) entry which is preliminary data.</text>
</comment>
<reference evidence="4 5" key="1">
    <citation type="journal article" date="2020" name="Cell">
        <title>Large-Scale Comparative Analyses of Tick Genomes Elucidate Their Genetic Diversity and Vector Capacities.</title>
        <authorList>
            <consortium name="Tick Genome and Microbiome Consortium (TIGMIC)"/>
            <person name="Jia N."/>
            <person name="Wang J."/>
            <person name="Shi W."/>
            <person name="Du L."/>
            <person name="Sun Y."/>
            <person name="Zhan W."/>
            <person name="Jiang J.F."/>
            <person name="Wang Q."/>
            <person name="Zhang B."/>
            <person name="Ji P."/>
            <person name="Bell-Sakyi L."/>
            <person name="Cui X.M."/>
            <person name="Yuan T.T."/>
            <person name="Jiang B.G."/>
            <person name="Yang W.F."/>
            <person name="Lam T.T."/>
            <person name="Chang Q.C."/>
            <person name="Ding S.J."/>
            <person name="Wang X.J."/>
            <person name="Zhu J.G."/>
            <person name="Ruan X.D."/>
            <person name="Zhao L."/>
            <person name="Wei J.T."/>
            <person name="Ye R.Z."/>
            <person name="Que T.C."/>
            <person name="Du C.H."/>
            <person name="Zhou Y.H."/>
            <person name="Cheng J.X."/>
            <person name="Dai P.F."/>
            <person name="Guo W.B."/>
            <person name="Han X.H."/>
            <person name="Huang E.J."/>
            <person name="Li L.F."/>
            <person name="Wei W."/>
            <person name="Gao Y.C."/>
            <person name="Liu J.Z."/>
            <person name="Shao H.Z."/>
            <person name="Wang X."/>
            <person name="Wang C.C."/>
            <person name="Yang T.C."/>
            <person name="Huo Q.B."/>
            <person name="Li W."/>
            <person name="Chen H.Y."/>
            <person name="Chen S.E."/>
            <person name="Zhou L.G."/>
            <person name="Ni X.B."/>
            <person name="Tian J.H."/>
            <person name="Sheng Y."/>
            <person name="Liu T."/>
            <person name="Pan Y.S."/>
            <person name="Xia L.Y."/>
            <person name="Li J."/>
            <person name="Zhao F."/>
            <person name="Cao W.C."/>
        </authorList>
    </citation>
    <scope>NUCLEOTIDE SEQUENCE [LARGE SCALE GENOMIC DNA]</scope>
    <source>
        <strain evidence="4">HaeL-2018</strain>
    </source>
</reference>
<gene>
    <name evidence="4" type="ORF">HPB48_005700</name>
</gene>
<dbReference type="GO" id="GO:0015276">
    <property type="term" value="F:ligand-gated monoatomic ion channel activity"/>
    <property type="evidence" value="ECO:0007669"/>
    <property type="project" value="InterPro"/>
</dbReference>
<sequence length="205" mass="23470">MSSLVALDSSVALNNLNGFFKRLGKSLWICYTYFFTSANNPGVTRVSTRILLGTWSLFLFILLTLLSSRLVSTMLIKGTEDHVDTIGDVLRFPKLKVLVERKTFFEDFLMKPKSVFFMKLQRQVELVAGSIRPGPVQDEVFDRVERGGHVVLYDRFFQDATLARRFAQRGKCSFRRASQALYLQPVAMLMRKAMNATVKRTIKIQ</sequence>
<accession>A0A9J6H0X7</accession>
<evidence type="ECO:0000313" key="4">
    <source>
        <dbReference type="EMBL" id="KAH9380648.1"/>
    </source>
</evidence>
<dbReference type="AlphaFoldDB" id="A0A9J6H0X7"/>
<evidence type="ECO:0000259" key="3">
    <source>
        <dbReference type="Pfam" id="PF00060"/>
    </source>
</evidence>
<name>A0A9J6H0X7_HAELO</name>
<feature type="domain" description="Ionotropic glutamate receptor C-terminal" evidence="3">
    <location>
        <begin position="23"/>
        <end position="91"/>
    </location>
</feature>
<dbReference type="VEuPathDB" id="VectorBase:HLOH_052893"/>
<dbReference type="Pfam" id="PF00060">
    <property type="entry name" value="Lig_chan"/>
    <property type="match status" value="1"/>
</dbReference>
<dbReference type="InterPro" id="IPR001320">
    <property type="entry name" value="Iontro_rcpt_C"/>
</dbReference>
<proteinExistence type="inferred from homology"/>
<keyword evidence="2" id="KW-0812">Transmembrane</keyword>
<feature type="transmembrane region" description="Helical" evidence="2">
    <location>
        <begin position="50"/>
        <end position="67"/>
    </location>
</feature>
<protein>
    <recommendedName>
        <fullName evidence="3">Ionotropic glutamate receptor C-terminal domain-containing protein</fullName>
    </recommendedName>
</protein>
<evidence type="ECO:0000313" key="5">
    <source>
        <dbReference type="Proteomes" id="UP000821853"/>
    </source>
</evidence>
<dbReference type="EMBL" id="JABSTR010000010">
    <property type="protein sequence ID" value="KAH9380648.1"/>
    <property type="molecule type" value="Genomic_DNA"/>
</dbReference>
<keyword evidence="5" id="KW-1185">Reference proteome</keyword>
<keyword evidence="2" id="KW-1133">Transmembrane helix</keyword>
<dbReference type="Proteomes" id="UP000821853">
    <property type="component" value="Chromosome 8"/>
</dbReference>
<comment type="similarity">
    <text evidence="1">Belongs to the glutamate-gated ion channel (TC 1.A.10.1) family.</text>
</comment>
<evidence type="ECO:0000256" key="1">
    <source>
        <dbReference type="ARBA" id="ARBA00008685"/>
    </source>
</evidence>
<dbReference type="Gene3D" id="1.10.287.70">
    <property type="match status" value="1"/>
</dbReference>
<dbReference type="GO" id="GO:0016020">
    <property type="term" value="C:membrane"/>
    <property type="evidence" value="ECO:0007669"/>
    <property type="project" value="InterPro"/>
</dbReference>